<sequence length="120" mass="14320">MVKMKFEAIFKNVTVDFPGKDRLLISLKSEMEAYIEYWHFARIFSHIDLKHQYHSQNHFSKINNIFKKGIGFSKTTSSTNYKTRKFMHMVCVITKSSFQSHFYLIHFYSFSDPASQDFKL</sequence>
<proteinExistence type="predicted"/>
<reference evidence="1" key="1">
    <citation type="submission" date="2014-11" db="EMBL/GenBank/DDBJ databases">
        <authorList>
            <person name="Amaro Gonzalez C."/>
        </authorList>
    </citation>
    <scope>NUCLEOTIDE SEQUENCE</scope>
</reference>
<protein>
    <submittedName>
        <fullName evidence="1">Uncharacterized protein</fullName>
    </submittedName>
</protein>
<evidence type="ECO:0000313" key="1">
    <source>
        <dbReference type="EMBL" id="JAH31632.1"/>
    </source>
</evidence>
<accession>A0A0E9RS21</accession>
<name>A0A0E9RS21_ANGAN</name>
<dbReference type="EMBL" id="GBXM01076945">
    <property type="protein sequence ID" value="JAH31632.1"/>
    <property type="molecule type" value="Transcribed_RNA"/>
</dbReference>
<dbReference type="AlphaFoldDB" id="A0A0E9RS21"/>
<reference evidence="1" key="2">
    <citation type="journal article" date="2015" name="Fish Shellfish Immunol.">
        <title>Early steps in the European eel (Anguilla anguilla)-Vibrio vulnificus interaction in the gills: Role of the RtxA13 toxin.</title>
        <authorList>
            <person name="Callol A."/>
            <person name="Pajuelo D."/>
            <person name="Ebbesson L."/>
            <person name="Teles M."/>
            <person name="MacKenzie S."/>
            <person name="Amaro C."/>
        </authorList>
    </citation>
    <scope>NUCLEOTIDE SEQUENCE</scope>
</reference>
<organism evidence="1">
    <name type="scientific">Anguilla anguilla</name>
    <name type="common">European freshwater eel</name>
    <name type="synonym">Muraena anguilla</name>
    <dbReference type="NCBI Taxonomy" id="7936"/>
    <lineage>
        <taxon>Eukaryota</taxon>
        <taxon>Metazoa</taxon>
        <taxon>Chordata</taxon>
        <taxon>Craniata</taxon>
        <taxon>Vertebrata</taxon>
        <taxon>Euteleostomi</taxon>
        <taxon>Actinopterygii</taxon>
        <taxon>Neopterygii</taxon>
        <taxon>Teleostei</taxon>
        <taxon>Anguilliformes</taxon>
        <taxon>Anguillidae</taxon>
        <taxon>Anguilla</taxon>
    </lineage>
</organism>